<evidence type="ECO:0000313" key="2">
    <source>
        <dbReference type="EMBL" id="KAG4420000.1"/>
    </source>
</evidence>
<reference evidence="2" key="1">
    <citation type="submission" date="2021-02" db="EMBL/GenBank/DDBJ databases">
        <title>Genome sequence Cadophora malorum strain M34.</title>
        <authorList>
            <person name="Stefanovic E."/>
            <person name="Vu D."/>
            <person name="Scully C."/>
            <person name="Dijksterhuis J."/>
            <person name="Roader J."/>
            <person name="Houbraken J."/>
        </authorList>
    </citation>
    <scope>NUCLEOTIDE SEQUENCE</scope>
    <source>
        <strain evidence="2">M34</strain>
    </source>
</reference>
<dbReference type="PANTHER" id="PTHR33112">
    <property type="entry name" value="DOMAIN PROTEIN, PUTATIVE-RELATED"/>
    <property type="match status" value="1"/>
</dbReference>
<gene>
    <name evidence="2" type="ORF">IFR04_006851</name>
</gene>
<comment type="caution">
    <text evidence="2">The sequence shown here is derived from an EMBL/GenBank/DDBJ whole genome shotgun (WGS) entry which is preliminary data.</text>
</comment>
<protein>
    <recommendedName>
        <fullName evidence="1">Heterokaryon incompatibility domain-containing protein</fullName>
    </recommendedName>
</protein>
<evidence type="ECO:0000259" key="1">
    <source>
        <dbReference type="Pfam" id="PF06985"/>
    </source>
</evidence>
<dbReference type="Proteomes" id="UP000664132">
    <property type="component" value="Unassembled WGS sequence"/>
</dbReference>
<dbReference type="OrthoDB" id="5347061at2759"/>
<keyword evidence="3" id="KW-1185">Reference proteome</keyword>
<dbReference type="PANTHER" id="PTHR33112:SF10">
    <property type="entry name" value="TOL"/>
    <property type="match status" value="1"/>
</dbReference>
<proteinExistence type="predicted"/>
<dbReference type="EMBL" id="JAFJYH010000093">
    <property type="protein sequence ID" value="KAG4420000.1"/>
    <property type="molecule type" value="Genomic_DNA"/>
</dbReference>
<dbReference type="AlphaFoldDB" id="A0A8H7TE88"/>
<organism evidence="2 3">
    <name type="scientific">Cadophora malorum</name>
    <dbReference type="NCBI Taxonomy" id="108018"/>
    <lineage>
        <taxon>Eukaryota</taxon>
        <taxon>Fungi</taxon>
        <taxon>Dikarya</taxon>
        <taxon>Ascomycota</taxon>
        <taxon>Pezizomycotina</taxon>
        <taxon>Leotiomycetes</taxon>
        <taxon>Helotiales</taxon>
        <taxon>Ploettnerulaceae</taxon>
        <taxon>Cadophora</taxon>
    </lineage>
</organism>
<sequence length="665" mass="74369">MGTPMPSPTCPICLGLMPNHLPTAPWQFNVTENMLLESRLPFKVPDLERSGKNCDHCSIIWQGLETLSRGVLQHDFIGWRSRSGSFVVQKNLPLEVEIFSEDGSSNKTSRAQFFMQADTQAPSDIFGTSQDIAPTVSSYSHSSLILSWIKHCLESHEVCAPKVDSRLPTRLLDIAPRLDLSVILVETTELMSLPTIPSYATLSHCWGLKEFLRTLSTNILSFKQCIPFEDLPQTFKDAVSVARELGIRYIWIDSLCIIQDSQADWRHESALMASVYSNSYLNIAATASDDSSKTFLSARDVGCHPVSIRGPSLDDSQPDDRSSVMVRSSPNRVHRLFSTPSQNTNSTPWNMLGAQLLSRAWVFQERHLAPRTLHFHRSELVLECRAGLRCECAGLDHFDSNPTRNFDDLSFASWYGVVEVFSKLRLTYQSDRLEALNGVADAFWQKLHCSYIKGLWSDDMARGLLWQVTHFGKQNMDEPATKRQSRDIAPTWSWASLVLAEPNKIFFPASENASFCVDEKFKFLGADPPGSLSPANSQSQSGAILVSCRFLDPILAPVVSEDEATHIAIILLLEEIDDFVIVTCQVFVVDCEKQSAIEPSCEIACLLLGNAEENGVGGNSYRVLHLLIVEPSDEVERSWERVGVLNMRENSGSCLELRENIFKLV</sequence>
<evidence type="ECO:0000313" key="3">
    <source>
        <dbReference type="Proteomes" id="UP000664132"/>
    </source>
</evidence>
<name>A0A8H7TE88_9HELO</name>
<accession>A0A8H7TE88</accession>
<feature type="domain" description="Heterokaryon incompatibility" evidence="1">
    <location>
        <begin position="199"/>
        <end position="365"/>
    </location>
</feature>
<dbReference type="InterPro" id="IPR010730">
    <property type="entry name" value="HET"/>
</dbReference>
<dbReference type="Pfam" id="PF06985">
    <property type="entry name" value="HET"/>
    <property type="match status" value="1"/>
</dbReference>